<evidence type="ECO:0000256" key="1">
    <source>
        <dbReference type="SAM" id="MobiDB-lite"/>
    </source>
</evidence>
<dbReference type="AlphaFoldDB" id="A0A9C5YUJ3"/>
<keyword evidence="2" id="KW-1185">Reference proteome</keyword>
<feature type="region of interest" description="Disordered" evidence="1">
    <location>
        <begin position="943"/>
        <end position="975"/>
    </location>
</feature>
<feature type="compositionally biased region" description="Polar residues" evidence="1">
    <location>
        <begin position="203"/>
        <end position="216"/>
    </location>
</feature>
<feature type="compositionally biased region" description="Polar residues" evidence="1">
    <location>
        <begin position="88"/>
        <end position="98"/>
    </location>
</feature>
<feature type="region of interest" description="Disordered" evidence="1">
    <location>
        <begin position="696"/>
        <end position="717"/>
    </location>
</feature>
<feature type="compositionally biased region" description="Low complexity" evidence="1">
    <location>
        <begin position="169"/>
        <end position="202"/>
    </location>
</feature>
<feature type="region of interest" description="Disordered" evidence="1">
    <location>
        <begin position="786"/>
        <end position="862"/>
    </location>
</feature>
<sequence>MFGAKLRTWMENHIVRPRKKGNKNKSNSSSASNTITQTTDNNHHLNHSTAEIYSKQKHAASGFTMYQHHSNGAGSPFKTNSNSNSSSANHTGCSSVISSPVRRREVSPIQNHAQSRYGWQSPDREYIISPKSDHFLYPSQHSSQQYLQSNTNTNTNSQDISGEDNKYKTTQPQQEQQQQPTQQHQLNCSTSSFSSLSWSTGSKEPSMNSSGVQQVKTSGVTQVVEINNGLEHQVFTPEEQRNSDEDPNAVHYEEIGTLIRHPENLFHGTTLPPERPKSEQFSCSTHTGRILIEERHSQDDHSARYGRLLPSKMPNPIIVSFRSGSEECIPRQGAHGPLQTSGAHSYTGSDHGGTFMHIRNIQRSKHLPPIYGGQALSENRPPGAPLISLSSPESAYSTGYSTDGTSPGNGYTPPEYYINMRTGTHYFPKSINSLAIEAQRYKFGLNKIEEMSPIDPLPKTSFNHRSNIDECDGGQMKMPSFPIVPPWGSGPPSSPLPMHAPIVIPTLKGFESPSPRQRCRIRTNPWYSTTETSSSSSTATHSQPGVMLTASQISSMTISSNSSQSTQSAPSTIHVENNNKRDKSPGVKSMSTSSSAGGCSSGLSIKHNSMTYVSSESSSSLTEVENVHRSFTSNTMRRKRSLQLQQHCIEPVADSPHKQNYHELPLAAMSDDDATLNEMMGKFDESYVYEKETDILSDSDPTDCPSDLDTGQDAGDECDTDELLDIDFIDTSSMQEVYERKDALSNMGYYVQGSPLLNQFQQHKAATRIPRNSRSLKISAEQNLLVSAGGSAQRRRKRYHKTRKKSSESRDHGHRSPMRKPRETRSVGGTPVCLRKHINASDKERYSRTTPSQLSQRSNSLTDAREKRFMTVGESEKALLRADFEADVKYRQLIMEAELILVSMRNSAQSIPRETPVASPRRVNPLANKRVEMIKNCEIEPKRDFSKQQSQQQQQQQQQQQLTNKLRSSSELSEQELTAAVNKRIELLKYESNSPPNSPKLVPCSPRKTHLTNFINQNLTNDLINRKSYENSPLTPRRAMQSPACSPRQQRRLKTQSPVLKTITHSNNQILYNLSDSDQELCAILNQKDERNQNFLKEKANIIAALEDVKNQNFLDSQQKVKSYCPQSEPLKRKVYKGATAYEQLKNDYESESVSIFQHRHQLKSFNSGSSDFQKDRLKPQNLRDDFNHLSKMQNEQNDQLSLNKTALIVSTIEDLKRNLEHQSLELNGLNET</sequence>
<accession>A0A9C5YUJ3</accession>
<feature type="compositionally biased region" description="Low complexity" evidence="1">
    <location>
        <begin position="24"/>
        <end position="33"/>
    </location>
</feature>
<evidence type="ECO:0000313" key="2">
    <source>
        <dbReference type="Proteomes" id="UP000092443"/>
    </source>
</evidence>
<feature type="compositionally biased region" description="Low complexity" evidence="1">
    <location>
        <begin position="528"/>
        <end position="542"/>
    </location>
</feature>
<feature type="region of interest" description="Disordered" evidence="1">
    <location>
        <begin position="134"/>
        <end position="216"/>
    </location>
</feature>
<feature type="compositionally biased region" description="Polar residues" evidence="1">
    <location>
        <begin position="108"/>
        <end position="118"/>
    </location>
</feature>
<dbReference type="GeneID" id="119636216"/>
<organism evidence="2 6">
    <name type="scientific">Glossina fuscipes</name>
    <dbReference type="NCBI Taxonomy" id="7396"/>
    <lineage>
        <taxon>Eukaryota</taxon>
        <taxon>Metazoa</taxon>
        <taxon>Ecdysozoa</taxon>
        <taxon>Arthropoda</taxon>
        <taxon>Hexapoda</taxon>
        <taxon>Insecta</taxon>
        <taxon>Pterygota</taxon>
        <taxon>Neoptera</taxon>
        <taxon>Endopterygota</taxon>
        <taxon>Diptera</taxon>
        <taxon>Brachycera</taxon>
        <taxon>Muscomorpha</taxon>
        <taxon>Hippoboscoidea</taxon>
        <taxon>Glossinidae</taxon>
        <taxon>Glossina</taxon>
    </lineage>
</organism>
<feature type="compositionally biased region" description="Low complexity" evidence="1">
    <location>
        <begin position="142"/>
        <end position="158"/>
    </location>
</feature>
<feature type="region of interest" description="Disordered" evidence="1">
    <location>
        <begin position="507"/>
        <end position="602"/>
    </location>
</feature>
<evidence type="ECO:0000313" key="3">
    <source>
        <dbReference type="RefSeq" id="XP_037887388.1"/>
    </source>
</evidence>
<feature type="region of interest" description="Disordered" evidence="1">
    <location>
        <begin position="1"/>
        <end position="44"/>
    </location>
</feature>
<feature type="compositionally biased region" description="Basic residues" evidence="1">
    <location>
        <begin position="793"/>
        <end position="804"/>
    </location>
</feature>
<dbReference type="RefSeq" id="XP_037887391.1">
    <property type="nucleotide sequence ID" value="XM_038031463.1"/>
</dbReference>
<feature type="compositionally biased region" description="Polar residues" evidence="1">
    <location>
        <begin position="848"/>
        <end position="862"/>
    </location>
</feature>
<reference evidence="3 4" key="1">
    <citation type="submission" date="2025-04" db="UniProtKB">
        <authorList>
            <consortium name="RefSeq"/>
        </authorList>
    </citation>
    <scope>IDENTIFICATION</scope>
    <source>
        <tissue evidence="3 4">Whole body pupa</tissue>
    </source>
</reference>
<evidence type="ECO:0000313" key="4">
    <source>
        <dbReference type="RefSeq" id="XP_037887389.1"/>
    </source>
</evidence>
<name>A0A9C5YUJ3_9MUSC</name>
<dbReference type="Proteomes" id="UP000092443">
    <property type="component" value="Unplaced"/>
</dbReference>
<feature type="compositionally biased region" description="Low complexity" evidence="1">
    <location>
        <begin position="948"/>
        <end position="975"/>
    </location>
</feature>
<dbReference type="RefSeq" id="XP_037887390.1">
    <property type="nucleotide sequence ID" value="XM_038031462.1"/>
</dbReference>
<dbReference type="RefSeq" id="XP_037887389.1">
    <property type="nucleotide sequence ID" value="XM_038031461.1"/>
</dbReference>
<feature type="region of interest" description="Disordered" evidence="1">
    <location>
        <begin position="1033"/>
        <end position="1055"/>
    </location>
</feature>
<gene>
    <name evidence="3 4 5 6 7" type="primary">LOC119636216</name>
</gene>
<feature type="compositionally biased region" description="Low complexity" evidence="1">
    <location>
        <begin position="551"/>
        <end position="573"/>
    </location>
</feature>
<dbReference type="KEGG" id="gfs:119636216"/>
<protein>
    <submittedName>
        <fullName evidence="3 4">Uncharacterized protein LOC119636216 isoform X1</fullName>
    </submittedName>
</protein>
<feature type="compositionally biased region" description="Low complexity" evidence="1">
    <location>
        <begin position="586"/>
        <end position="602"/>
    </location>
</feature>
<dbReference type="RefSeq" id="XP_037887388.1">
    <property type="nucleotide sequence ID" value="XM_038031460.1"/>
</dbReference>
<proteinExistence type="predicted"/>
<evidence type="ECO:0000313" key="6">
    <source>
        <dbReference type="RefSeq" id="XP_037887391.1"/>
    </source>
</evidence>
<evidence type="ECO:0000313" key="5">
    <source>
        <dbReference type="RefSeq" id="XP_037887390.1"/>
    </source>
</evidence>
<feature type="region of interest" description="Disordered" evidence="1">
    <location>
        <begin position="71"/>
        <end position="118"/>
    </location>
</feature>
<evidence type="ECO:0000313" key="7">
    <source>
        <dbReference type="RefSeq" id="XP_037887392.1"/>
    </source>
</evidence>
<dbReference type="RefSeq" id="XP_037887392.1">
    <property type="nucleotide sequence ID" value="XM_038031464.1"/>
</dbReference>